<dbReference type="GO" id="GO:0005739">
    <property type="term" value="C:mitochondrion"/>
    <property type="evidence" value="ECO:0007669"/>
    <property type="project" value="TreeGrafter"/>
</dbReference>
<evidence type="ECO:0000256" key="7">
    <source>
        <dbReference type="ARBA" id="ARBA00023324"/>
    </source>
</evidence>
<evidence type="ECO:0000256" key="3">
    <source>
        <dbReference type="ARBA" id="ARBA00022617"/>
    </source>
</evidence>
<dbReference type="AlphaFoldDB" id="A0AAW1U2X1"/>
<dbReference type="Gene3D" id="2.40.180.10">
    <property type="entry name" value="Catalase core domain"/>
    <property type="match status" value="1"/>
</dbReference>
<keyword evidence="2" id="KW-0575">Peroxidase</keyword>
<evidence type="ECO:0000256" key="4">
    <source>
        <dbReference type="ARBA" id="ARBA00022723"/>
    </source>
</evidence>
<comment type="caution">
    <text evidence="9">The sequence shown here is derived from an EMBL/GenBank/DDBJ whole genome shotgun (WGS) entry which is preliminary data.</text>
</comment>
<dbReference type="GO" id="GO:0004096">
    <property type="term" value="F:catalase activity"/>
    <property type="evidence" value="ECO:0007669"/>
    <property type="project" value="InterPro"/>
</dbReference>
<dbReference type="SUPFAM" id="SSF56634">
    <property type="entry name" value="Heme-dependent catalase-like"/>
    <property type="match status" value="1"/>
</dbReference>
<dbReference type="GO" id="GO:0042744">
    <property type="term" value="P:hydrogen peroxide catabolic process"/>
    <property type="evidence" value="ECO:0007669"/>
    <property type="project" value="UniProtKB-KW"/>
</dbReference>
<dbReference type="InterPro" id="IPR011614">
    <property type="entry name" value="Catalase_core"/>
</dbReference>
<dbReference type="PROSITE" id="PS51402">
    <property type="entry name" value="CATALASE_3"/>
    <property type="match status" value="1"/>
</dbReference>
<evidence type="ECO:0000256" key="6">
    <source>
        <dbReference type="ARBA" id="ARBA00023004"/>
    </source>
</evidence>
<comment type="similarity">
    <text evidence="1">Belongs to the catalase family.</text>
</comment>
<dbReference type="InterPro" id="IPR020835">
    <property type="entry name" value="Catalase_sf"/>
</dbReference>
<dbReference type="GO" id="GO:0005777">
    <property type="term" value="C:peroxisome"/>
    <property type="evidence" value="ECO:0007669"/>
    <property type="project" value="TreeGrafter"/>
</dbReference>
<dbReference type="FunFam" id="2.40.180.10:FF:000026">
    <property type="entry name" value="Catalase"/>
    <property type="match status" value="1"/>
</dbReference>
<keyword evidence="6" id="KW-0408">Iron</keyword>
<evidence type="ECO:0000256" key="1">
    <source>
        <dbReference type="ARBA" id="ARBA00005329"/>
    </source>
</evidence>
<dbReference type="Proteomes" id="UP001431783">
    <property type="component" value="Unassembled WGS sequence"/>
</dbReference>
<feature type="domain" description="Catalase core" evidence="8">
    <location>
        <begin position="28"/>
        <end position="253"/>
    </location>
</feature>
<dbReference type="PANTHER" id="PTHR11465:SF9">
    <property type="entry name" value="CATALASE"/>
    <property type="match status" value="1"/>
</dbReference>
<evidence type="ECO:0000313" key="10">
    <source>
        <dbReference type="Proteomes" id="UP001431783"/>
    </source>
</evidence>
<dbReference type="InterPro" id="IPR024708">
    <property type="entry name" value="Catalase_AS"/>
</dbReference>
<protein>
    <recommendedName>
        <fullName evidence="8">Catalase core domain-containing protein</fullName>
    </recommendedName>
</protein>
<dbReference type="Pfam" id="PF00199">
    <property type="entry name" value="Catalase"/>
    <property type="match status" value="1"/>
</dbReference>
<sequence>MPNVREPADNQLLEYVAKNKKRDDESATTTTGQPLVYKDASLTIDPKGPILFQDYFLIDELAHFSRERIPERVVHAKGAGAFGYFEVTHDITQYTAAKVFSQIGKKTPIAVRFSQVAGEMGYPDSVRDVRGFAIKFYTEDGIWDLVGNNTPIFFIRDAVLFPSFIHTLKRNPTTHIRPDYDMFWDFISLRPETTHQTVVFFSDRGIPDGYRYMHGYGSNTFAFVNAEGKFYYCKFHYLSDQGIRNLQPDVAMK</sequence>
<name>A0AAW1U2X1_9CUCU</name>
<dbReference type="EMBL" id="JARQZJ010000032">
    <property type="protein sequence ID" value="KAK9874998.1"/>
    <property type="molecule type" value="Genomic_DNA"/>
</dbReference>
<evidence type="ECO:0000256" key="5">
    <source>
        <dbReference type="ARBA" id="ARBA00023002"/>
    </source>
</evidence>
<keyword evidence="7" id="KW-0376">Hydrogen peroxide</keyword>
<accession>A0AAW1U2X1</accession>
<organism evidence="9 10">
    <name type="scientific">Henosepilachna vigintioctopunctata</name>
    <dbReference type="NCBI Taxonomy" id="420089"/>
    <lineage>
        <taxon>Eukaryota</taxon>
        <taxon>Metazoa</taxon>
        <taxon>Ecdysozoa</taxon>
        <taxon>Arthropoda</taxon>
        <taxon>Hexapoda</taxon>
        <taxon>Insecta</taxon>
        <taxon>Pterygota</taxon>
        <taxon>Neoptera</taxon>
        <taxon>Endopterygota</taxon>
        <taxon>Coleoptera</taxon>
        <taxon>Polyphaga</taxon>
        <taxon>Cucujiformia</taxon>
        <taxon>Coccinelloidea</taxon>
        <taxon>Coccinellidae</taxon>
        <taxon>Epilachninae</taxon>
        <taxon>Epilachnini</taxon>
        <taxon>Henosepilachna</taxon>
    </lineage>
</organism>
<keyword evidence="3" id="KW-0349">Heme</keyword>
<evidence type="ECO:0000259" key="8">
    <source>
        <dbReference type="SMART" id="SM01060"/>
    </source>
</evidence>
<gene>
    <name evidence="9" type="ORF">WA026_005811</name>
</gene>
<dbReference type="GO" id="GO:0046872">
    <property type="term" value="F:metal ion binding"/>
    <property type="evidence" value="ECO:0007669"/>
    <property type="project" value="UniProtKB-KW"/>
</dbReference>
<evidence type="ECO:0000256" key="2">
    <source>
        <dbReference type="ARBA" id="ARBA00022559"/>
    </source>
</evidence>
<dbReference type="SMART" id="SM01060">
    <property type="entry name" value="Catalase"/>
    <property type="match status" value="1"/>
</dbReference>
<dbReference type="GO" id="GO:0020037">
    <property type="term" value="F:heme binding"/>
    <property type="evidence" value="ECO:0007669"/>
    <property type="project" value="InterPro"/>
</dbReference>
<keyword evidence="10" id="KW-1185">Reference proteome</keyword>
<keyword evidence="5" id="KW-0560">Oxidoreductase</keyword>
<dbReference type="PRINTS" id="PR00067">
    <property type="entry name" value="CATALASE"/>
</dbReference>
<keyword evidence="4" id="KW-0479">Metal-binding</keyword>
<dbReference type="GO" id="GO:0042542">
    <property type="term" value="P:response to hydrogen peroxide"/>
    <property type="evidence" value="ECO:0007669"/>
    <property type="project" value="TreeGrafter"/>
</dbReference>
<evidence type="ECO:0000313" key="9">
    <source>
        <dbReference type="EMBL" id="KAK9874998.1"/>
    </source>
</evidence>
<dbReference type="PANTHER" id="PTHR11465">
    <property type="entry name" value="CATALASE"/>
    <property type="match status" value="1"/>
</dbReference>
<dbReference type="PROSITE" id="PS00438">
    <property type="entry name" value="CATALASE_2"/>
    <property type="match status" value="1"/>
</dbReference>
<dbReference type="InterPro" id="IPR018028">
    <property type="entry name" value="Catalase"/>
</dbReference>
<reference evidence="9 10" key="1">
    <citation type="submission" date="2023-03" db="EMBL/GenBank/DDBJ databases">
        <title>Genome insight into feeding habits of ladybird beetles.</title>
        <authorList>
            <person name="Li H.-S."/>
            <person name="Huang Y.-H."/>
            <person name="Pang H."/>
        </authorList>
    </citation>
    <scope>NUCLEOTIDE SEQUENCE [LARGE SCALE GENOMIC DNA]</scope>
    <source>
        <strain evidence="9">SYSU_2023b</strain>
        <tissue evidence="9">Whole body</tissue>
    </source>
</reference>
<proteinExistence type="inferred from homology"/>